<comment type="subcellular location">
    <subcellularLocation>
        <location evidence="1">Cell membrane</location>
        <topology evidence="1">Single-pass membrane protein</topology>
    </subcellularLocation>
</comment>
<evidence type="ECO:0000256" key="6">
    <source>
        <dbReference type="ARBA" id="ARBA00022801"/>
    </source>
</evidence>
<evidence type="ECO:0000259" key="14">
    <source>
        <dbReference type="Pfam" id="PF00082"/>
    </source>
</evidence>
<feature type="transmembrane region" description="Helical" evidence="12">
    <location>
        <begin position="427"/>
        <end position="448"/>
    </location>
</feature>
<feature type="active site" description="Charge relay system" evidence="10">
    <location>
        <position position="116"/>
    </location>
</feature>
<evidence type="ECO:0000313" key="15">
    <source>
        <dbReference type="EMBL" id="ANI93125.1"/>
    </source>
</evidence>
<keyword evidence="16" id="KW-1185">Reference proteome</keyword>
<sequence length="465" mass="46667">MGNRVASATATVGILALISLGPAHVVAPAGADPEEASGSSQTQPCSATWLHPGSDVFPGEHLDYLGVRQAWRFATGLGTSIAVIDTGVAPHPRLPRLRGGGDHVGDSDGLQDCDAHGTLIAGLIAASEHADGFAGVAPNAEIVSIRHSSGKFSSPPQSQDTPGEAITNGSGSVTSLARAIDAAADSGASVINISEVACVPKSTVLDDSALSAAVHDAVLERDIVIVAAAGNVDGACANSNPPSPPPNDGTAIDPMDSVVTVASPAWYDDLVLTVGSVTMDGLPSEFSLPGPWVDVAAPGEGLASLSVAAVGESGLVPDLATAVVTENDAMPIEGSSFSAPLVAGLAALLRERFPALTAPQIYERITRTATGGGHGDDWRIGAGIIDPVAALTAPSGLFRQAVADPVPVSIDDGAPDDKGQRAVGVTMAALAATVLCMTLGGALVLASVRRPSAIRPRGDSARIHR</sequence>
<evidence type="ECO:0000256" key="7">
    <source>
        <dbReference type="ARBA" id="ARBA00022825"/>
    </source>
</evidence>
<evidence type="ECO:0000256" key="3">
    <source>
        <dbReference type="ARBA" id="ARBA00022475"/>
    </source>
</evidence>
<dbReference type="InterPro" id="IPR050131">
    <property type="entry name" value="Peptidase_S8_subtilisin-like"/>
</dbReference>
<reference evidence="15 16" key="1">
    <citation type="submission" date="2016-06" db="EMBL/GenBank/DDBJ databases">
        <title>Complete genome sequence of a saline-alkali tolerant type strain Dietzia timorensis ID05-A0528T.</title>
        <authorList>
            <person name="Wu X."/>
        </authorList>
    </citation>
    <scope>NUCLEOTIDE SEQUENCE [LARGE SCALE GENOMIC DNA]</scope>
    <source>
        <strain evidence="15 16">ID05-A0528</strain>
    </source>
</reference>
<comment type="similarity">
    <text evidence="2 10">Belongs to the peptidase S8 family.</text>
</comment>
<dbReference type="AlphaFoldDB" id="A0A173LLE7"/>
<keyword evidence="8 12" id="KW-1133">Transmembrane helix</keyword>
<organism evidence="15 16">
    <name type="scientific">Dietzia timorensis</name>
    <dbReference type="NCBI Taxonomy" id="499555"/>
    <lineage>
        <taxon>Bacteria</taxon>
        <taxon>Bacillati</taxon>
        <taxon>Actinomycetota</taxon>
        <taxon>Actinomycetes</taxon>
        <taxon>Mycobacteriales</taxon>
        <taxon>Dietziaceae</taxon>
        <taxon>Dietzia</taxon>
    </lineage>
</organism>
<dbReference type="InterPro" id="IPR023827">
    <property type="entry name" value="Peptidase_S8_Asp-AS"/>
</dbReference>
<keyword evidence="7 10" id="KW-0720">Serine protease</keyword>
<gene>
    <name evidence="15" type="ORF">BJL86_2361</name>
</gene>
<evidence type="ECO:0000256" key="11">
    <source>
        <dbReference type="SAM" id="MobiDB-lite"/>
    </source>
</evidence>
<dbReference type="SUPFAM" id="SSF52743">
    <property type="entry name" value="Subtilisin-like"/>
    <property type="match status" value="1"/>
</dbReference>
<dbReference type="InterPro" id="IPR015500">
    <property type="entry name" value="Peptidase_S8_subtilisin-rel"/>
</dbReference>
<evidence type="ECO:0000256" key="12">
    <source>
        <dbReference type="SAM" id="Phobius"/>
    </source>
</evidence>
<dbReference type="PROSITE" id="PS00136">
    <property type="entry name" value="SUBTILASE_ASP"/>
    <property type="match status" value="1"/>
</dbReference>
<dbReference type="KEGG" id="dtm:BJL86_2361"/>
<feature type="active site" description="Charge relay system" evidence="10">
    <location>
        <position position="85"/>
    </location>
</feature>
<evidence type="ECO:0000256" key="5">
    <source>
        <dbReference type="ARBA" id="ARBA00022692"/>
    </source>
</evidence>
<dbReference type="GO" id="GO:0006508">
    <property type="term" value="P:proteolysis"/>
    <property type="evidence" value="ECO:0007669"/>
    <property type="project" value="UniProtKB-KW"/>
</dbReference>
<dbReference type="InterPro" id="IPR022398">
    <property type="entry name" value="Peptidase_S8_His-AS"/>
</dbReference>
<evidence type="ECO:0000256" key="9">
    <source>
        <dbReference type="ARBA" id="ARBA00023136"/>
    </source>
</evidence>
<keyword evidence="5 12" id="KW-0812">Transmembrane</keyword>
<keyword evidence="6 10" id="KW-0378">Hydrolase</keyword>
<dbReference type="Proteomes" id="UP000186104">
    <property type="component" value="Chromosome"/>
</dbReference>
<proteinExistence type="inferred from homology"/>
<name>A0A173LLE7_9ACTN</name>
<dbReference type="PANTHER" id="PTHR43806:SF11">
    <property type="entry name" value="CEREVISIN-RELATED"/>
    <property type="match status" value="1"/>
</dbReference>
<evidence type="ECO:0000256" key="10">
    <source>
        <dbReference type="PROSITE-ProRule" id="PRU01240"/>
    </source>
</evidence>
<feature type="domain" description="Peptidase S8/S53" evidence="14">
    <location>
        <begin position="78"/>
        <end position="383"/>
    </location>
</feature>
<dbReference type="OrthoDB" id="9798386at2"/>
<keyword evidence="4 10" id="KW-0645">Protease</keyword>
<evidence type="ECO:0000256" key="1">
    <source>
        <dbReference type="ARBA" id="ARBA00004162"/>
    </source>
</evidence>
<evidence type="ECO:0000313" key="16">
    <source>
        <dbReference type="Proteomes" id="UP000186104"/>
    </source>
</evidence>
<dbReference type="PROSITE" id="PS51892">
    <property type="entry name" value="SUBTILASE"/>
    <property type="match status" value="1"/>
</dbReference>
<dbReference type="InterPro" id="IPR036852">
    <property type="entry name" value="Peptidase_S8/S53_dom_sf"/>
</dbReference>
<dbReference type="NCBIfam" id="TIGR03921">
    <property type="entry name" value="T7SS_mycosin"/>
    <property type="match status" value="1"/>
</dbReference>
<dbReference type="InterPro" id="IPR000209">
    <property type="entry name" value="Peptidase_S8/S53_dom"/>
</dbReference>
<accession>A0A173LLE7</accession>
<dbReference type="Gene3D" id="3.40.50.200">
    <property type="entry name" value="Peptidase S8/S53 domain"/>
    <property type="match status" value="1"/>
</dbReference>
<dbReference type="EMBL" id="CP015961">
    <property type="protein sequence ID" value="ANI93125.1"/>
    <property type="molecule type" value="Genomic_DNA"/>
</dbReference>
<dbReference type="GO" id="GO:0004252">
    <property type="term" value="F:serine-type endopeptidase activity"/>
    <property type="evidence" value="ECO:0007669"/>
    <property type="project" value="UniProtKB-UniRule"/>
</dbReference>
<dbReference type="InterPro" id="IPR023834">
    <property type="entry name" value="T7SS_pept_S8A_mycosin"/>
</dbReference>
<dbReference type="PROSITE" id="PS00137">
    <property type="entry name" value="SUBTILASE_HIS"/>
    <property type="match status" value="1"/>
</dbReference>
<evidence type="ECO:0000256" key="2">
    <source>
        <dbReference type="ARBA" id="ARBA00011073"/>
    </source>
</evidence>
<evidence type="ECO:0000256" key="4">
    <source>
        <dbReference type="ARBA" id="ARBA00022670"/>
    </source>
</evidence>
<dbReference type="STRING" id="499555.BJL86_2361"/>
<protein>
    <submittedName>
        <fullName evidence="15">Thermostable alkaline protease</fullName>
    </submittedName>
</protein>
<feature type="active site" description="Charge relay system" evidence="10">
    <location>
        <position position="336"/>
    </location>
</feature>
<keyword evidence="3" id="KW-1003">Cell membrane</keyword>
<keyword evidence="9 12" id="KW-0472">Membrane</keyword>
<dbReference type="Pfam" id="PF00082">
    <property type="entry name" value="Peptidase_S8"/>
    <property type="match status" value="1"/>
</dbReference>
<feature type="region of interest" description="Disordered" evidence="11">
    <location>
        <begin position="148"/>
        <end position="169"/>
    </location>
</feature>
<evidence type="ECO:0000256" key="8">
    <source>
        <dbReference type="ARBA" id="ARBA00022989"/>
    </source>
</evidence>
<feature type="signal peptide" evidence="13">
    <location>
        <begin position="1"/>
        <end position="31"/>
    </location>
</feature>
<dbReference type="PRINTS" id="PR00723">
    <property type="entry name" value="SUBTILISIN"/>
</dbReference>
<dbReference type="PANTHER" id="PTHR43806">
    <property type="entry name" value="PEPTIDASE S8"/>
    <property type="match status" value="1"/>
</dbReference>
<evidence type="ECO:0000256" key="13">
    <source>
        <dbReference type="SAM" id="SignalP"/>
    </source>
</evidence>
<feature type="chain" id="PRO_5008008737" evidence="13">
    <location>
        <begin position="32"/>
        <end position="465"/>
    </location>
</feature>
<dbReference type="GO" id="GO:0005886">
    <property type="term" value="C:plasma membrane"/>
    <property type="evidence" value="ECO:0007669"/>
    <property type="project" value="UniProtKB-SubCell"/>
</dbReference>
<keyword evidence="13" id="KW-0732">Signal</keyword>